<evidence type="ECO:0000256" key="3">
    <source>
        <dbReference type="ARBA" id="ARBA00022692"/>
    </source>
</evidence>
<comment type="subcellular location">
    <subcellularLocation>
        <location evidence="1">Cell membrane</location>
        <topology evidence="1">Multi-pass membrane protein</topology>
    </subcellularLocation>
</comment>
<reference evidence="8 9" key="1">
    <citation type="submission" date="2019-03" db="EMBL/GenBank/DDBJ databases">
        <title>Genomic Encyclopedia of Type Strains, Phase IV (KMG-IV): sequencing the most valuable type-strain genomes for metagenomic binning, comparative biology and taxonomic classification.</title>
        <authorList>
            <person name="Goeker M."/>
        </authorList>
    </citation>
    <scope>NUCLEOTIDE SEQUENCE [LARGE SCALE GENOMIC DNA]</scope>
    <source>
        <strain evidence="8 9">DSM 24591</strain>
    </source>
</reference>
<evidence type="ECO:0000313" key="8">
    <source>
        <dbReference type="EMBL" id="TCT03046.1"/>
    </source>
</evidence>
<feature type="transmembrane region" description="Helical" evidence="6">
    <location>
        <begin position="49"/>
        <end position="66"/>
    </location>
</feature>
<feature type="transmembrane region" description="Helical" evidence="6">
    <location>
        <begin position="262"/>
        <end position="281"/>
    </location>
</feature>
<evidence type="ECO:0000256" key="1">
    <source>
        <dbReference type="ARBA" id="ARBA00004651"/>
    </source>
</evidence>
<feature type="transmembrane region" description="Helical" evidence="6">
    <location>
        <begin position="110"/>
        <end position="130"/>
    </location>
</feature>
<dbReference type="PANTHER" id="PTHR32322:SF18">
    <property type="entry name" value="S-ADENOSYLMETHIONINE_S-ADENOSYLHOMOCYSTEINE TRANSPORTER"/>
    <property type="match status" value="1"/>
</dbReference>
<dbReference type="InterPro" id="IPR000620">
    <property type="entry name" value="EamA_dom"/>
</dbReference>
<dbReference type="PANTHER" id="PTHR32322">
    <property type="entry name" value="INNER MEMBRANE TRANSPORTER"/>
    <property type="match status" value="1"/>
</dbReference>
<comment type="caution">
    <text evidence="8">The sequence shown here is derived from an EMBL/GenBank/DDBJ whole genome shotgun (WGS) entry which is preliminary data.</text>
</comment>
<evidence type="ECO:0000259" key="7">
    <source>
        <dbReference type="Pfam" id="PF00892"/>
    </source>
</evidence>
<dbReference type="InterPro" id="IPR037185">
    <property type="entry name" value="EmrE-like"/>
</dbReference>
<organism evidence="8 9">
    <name type="scientific">Paralcaligenes ureilyticus</name>
    <dbReference type="NCBI Taxonomy" id="627131"/>
    <lineage>
        <taxon>Bacteria</taxon>
        <taxon>Pseudomonadati</taxon>
        <taxon>Pseudomonadota</taxon>
        <taxon>Betaproteobacteria</taxon>
        <taxon>Burkholderiales</taxon>
        <taxon>Alcaligenaceae</taxon>
        <taxon>Paralcaligenes</taxon>
    </lineage>
</organism>
<accession>A0A4R3LT62</accession>
<feature type="transmembrane region" description="Helical" evidence="6">
    <location>
        <begin position="229"/>
        <end position="250"/>
    </location>
</feature>
<protein>
    <submittedName>
        <fullName evidence="8">Drug/metabolite transporter (DMT)-like permease</fullName>
    </submittedName>
</protein>
<feature type="transmembrane region" description="Helical" evidence="6">
    <location>
        <begin position="21"/>
        <end position="43"/>
    </location>
</feature>
<dbReference type="GO" id="GO:0005886">
    <property type="term" value="C:plasma membrane"/>
    <property type="evidence" value="ECO:0007669"/>
    <property type="project" value="UniProtKB-SubCell"/>
</dbReference>
<dbReference type="AlphaFoldDB" id="A0A4R3LT62"/>
<evidence type="ECO:0000256" key="2">
    <source>
        <dbReference type="ARBA" id="ARBA00022475"/>
    </source>
</evidence>
<dbReference type="Pfam" id="PF00892">
    <property type="entry name" value="EamA"/>
    <property type="match status" value="2"/>
</dbReference>
<dbReference type="EMBL" id="SMAJ01000016">
    <property type="protein sequence ID" value="TCT03046.1"/>
    <property type="molecule type" value="Genomic_DNA"/>
</dbReference>
<feature type="transmembrane region" description="Helical" evidence="6">
    <location>
        <begin position="82"/>
        <end position="104"/>
    </location>
</feature>
<sequence length="314" mass="33874">MGWGLGGLLRLRCGEIAIYKAYVLLALTTFFWAGNSIAGKLAVGHASPMVLVTARWASVMVVLYLFKRGQIAADWQAIRPRLCYLLLLGALGFTVFSVALYYALVYTTAINASILQGGMPLFVFAASFIFFSSRVSLEQAIGFVFSFVGVIVIAMRGELTNLIDLDINFGDALMLVAIIAYGIYTAALRSKPQMHWASLMFTLCLGATLASLPMLAFEAAQGGTILPDMRGGVVIAYIVIFPSLIAQAFYIRAVELIGANRAGLFINLLPVWGAVLAVAILGEEFHLYHAVALMLILAGISLAEYGGRKPSGRR</sequence>
<keyword evidence="4 6" id="KW-1133">Transmembrane helix</keyword>
<keyword evidence="3 6" id="KW-0812">Transmembrane</keyword>
<keyword evidence="9" id="KW-1185">Reference proteome</keyword>
<evidence type="ECO:0000256" key="6">
    <source>
        <dbReference type="SAM" id="Phobius"/>
    </source>
</evidence>
<feature type="transmembrane region" description="Helical" evidence="6">
    <location>
        <begin position="196"/>
        <end position="217"/>
    </location>
</feature>
<feature type="transmembrane region" description="Helical" evidence="6">
    <location>
        <begin position="167"/>
        <end position="184"/>
    </location>
</feature>
<name>A0A4R3LT62_9BURK</name>
<feature type="domain" description="EamA" evidence="7">
    <location>
        <begin position="21"/>
        <end position="154"/>
    </location>
</feature>
<feature type="transmembrane region" description="Helical" evidence="6">
    <location>
        <begin position="137"/>
        <end position="155"/>
    </location>
</feature>
<feature type="domain" description="EamA" evidence="7">
    <location>
        <begin position="169"/>
        <end position="302"/>
    </location>
</feature>
<dbReference type="Proteomes" id="UP000295525">
    <property type="component" value="Unassembled WGS sequence"/>
</dbReference>
<evidence type="ECO:0000256" key="5">
    <source>
        <dbReference type="ARBA" id="ARBA00023136"/>
    </source>
</evidence>
<feature type="transmembrane region" description="Helical" evidence="6">
    <location>
        <begin position="287"/>
        <end position="305"/>
    </location>
</feature>
<gene>
    <name evidence="8" type="ORF">EDC26_11613</name>
</gene>
<keyword evidence="5 6" id="KW-0472">Membrane</keyword>
<keyword evidence="2" id="KW-1003">Cell membrane</keyword>
<dbReference type="InterPro" id="IPR050638">
    <property type="entry name" value="AA-Vitamin_Transporters"/>
</dbReference>
<evidence type="ECO:0000313" key="9">
    <source>
        <dbReference type="Proteomes" id="UP000295525"/>
    </source>
</evidence>
<proteinExistence type="predicted"/>
<dbReference type="SUPFAM" id="SSF103481">
    <property type="entry name" value="Multidrug resistance efflux transporter EmrE"/>
    <property type="match status" value="2"/>
</dbReference>
<evidence type="ECO:0000256" key="4">
    <source>
        <dbReference type="ARBA" id="ARBA00022989"/>
    </source>
</evidence>